<dbReference type="Proteomes" id="UP000542125">
    <property type="component" value="Unassembled WGS sequence"/>
</dbReference>
<organism evidence="1 2">
    <name type="scientific">Pigmentiphaga litoralis</name>
    <dbReference type="NCBI Taxonomy" id="516702"/>
    <lineage>
        <taxon>Bacteria</taxon>
        <taxon>Pseudomonadati</taxon>
        <taxon>Pseudomonadota</taxon>
        <taxon>Betaproteobacteria</taxon>
        <taxon>Burkholderiales</taxon>
        <taxon>Alcaligenaceae</taxon>
        <taxon>Pigmentiphaga</taxon>
    </lineage>
</organism>
<gene>
    <name evidence="1" type="ORF">FHW18_003627</name>
</gene>
<keyword evidence="2" id="KW-1185">Reference proteome</keyword>
<proteinExistence type="predicted"/>
<sequence>MRDHYLKAVEPLCLLTLGGNVGRMGHQGFQSCMESQ</sequence>
<comment type="caution">
    <text evidence="1">The sequence shown here is derived from an EMBL/GenBank/DDBJ whole genome shotgun (WGS) entry which is preliminary data.</text>
</comment>
<dbReference type="AlphaFoldDB" id="A0A7Y9IWG6"/>
<reference evidence="1 2" key="1">
    <citation type="submission" date="2020-07" db="EMBL/GenBank/DDBJ databases">
        <title>Genomic Encyclopedia of Type Strains, Phase IV (KMG-V): Genome sequencing to study the core and pangenomes of soil and plant-associated prokaryotes.</title>
        <authorList>
            <person name="Whitman W."/>
        </authorList>
    </citation>
    <scope>NUCLEOTIDE SEQUENCE [LARGE SCALE GENOMIC DNA]</scope>
    <source>
        <strain evidence="1 2">SAS40</strain>
    </source>
</reference>
<evidence type="ECO:0000313" key="2">
    <source>
        <dbReference type="Proteomes" id="UP000542125"/>
    </source>
</evidence>
<evidence type="ECO:0000313" key="1">
    <source>
        <dbReference type="EMBL" id="NYE84356.1"/>
    </source>
</evidence>
<accession>A0A7Y9IWG6</accession>
<name>A0A7Y9IWG6_9BURK</name>
<protein>
    <submittedName>
        <fullName evidence="1">Uncharacterized protein</fullName>
    </submittedName>
</protein>
<dbReference type="EMBL" id="JACBYR010000001">
    <property type="protein sequence ID" value="NYE84356.1"/>
    <property type="molecule type" value="Genomic_DNA"/>
</dbReference>